<gene>
    <name evidence="2" type="ORF">A0127_03535</name>
</gene>
<sequence length="99" mass="11275">MDELTIVAIVSLVGGAILGVLMTRLMLKEIGIPPDERAMGIDKRAAISTLKLVMIGDMILLYYHWFITKNSAARDTALIIFLMMFFGIWVFRAYYARRM</sequence>
<dbReference type="STRING" id="53952.A0127_03535"/>
<evidence type="ECO:0000313" key="2">
    <source>
        <dbReference type="EMBL" id="AMQ18309.1"/>
    </source>
</evidence>
<protein>
    <recommendedName>
        <fullName evidence="4">DUF2178 domain-containing protein</fullName>
    </recommendedName>
</protein>
<dbReference type="EMBL" id="CP014750">
    <property type="protein sequence ID" value="AMQ18309.1"/>
    <property type="molecule type" value="Genomic_DNA"/>
</dbReference>
<reference evidence="3" key="1">
    <citation type="submission" date="2016-03" db="EMBL/GenBank/DDBJ databases">
        <authorList>
            <person name="Oger P.M."/>
        </authorList>
    </citation>
    <scope>NUCLEOTIDE SEQUENCE [LARGE SCALE GENOMIC DNA]</scope>
    <source>
        <strain evidence="3">OG-1</strain>
    </source>
</reference>
<feature type="transmembrane region" description="Helical" evidence="1">
    <location>
        <begin position="77"/>
        <end position="95"/>
    </location>
</feature>
<name>A0A142CU57_9EURY</name>
<feature type="transmembrane region" description="Helical" evidence="1">
    <location>
        <begin position="48"/>
        <end position="65"/>
    </location>
</feature>
<organism evidence="2 3">
    <name type="scientific">Thermococcus peptonophilus</name>
    <dbReference type="NCBI Taxonomy" id="53952"/>
    <lineage>
        <taxon>Archaea</taxon>
        <taxon>Methanobacteriati</taxon>
        <taxon>Methanobacteriota</taxon>
        <taxon>Thermococci</taxon>
        <taxon>Thermococcales</taxon>
        <taxon>Thermococcaceae</taxon>
        <taxon>Thermococcus</taxon>
    </lineage>
</organism>
<keyword evidence="1" id="KW-0472">Membrane</keyword>
<feature type="transmembrane region" description="Helical" evidence="1">
    <location>
        <begin position="6"/>
        <end position="27"/>
    </location>
</feature>
<dbReference type="AlphaFoldDB" id="A0A142CU57"/>
<accession>A0A142CU57</accession>
<evidence type="ECO:0000313" key="3">
    <source>
        <dbReference type="Proteomes" id="UP000073604"/>
    </source>
</evidence>
<keyword evidence="3" id="KW-1185">Reference proteome</keyword>
<proteinExistence type="predicted"/>
<dbReference type="KEGG" id="tpep:A0127_03535"/>
<dbReference type="Proteomes" id="UP000073604">
    <property type="component" value="Chromosome"/>
</dbReference>
<dbReference type="OrthoDB" id="99520at2157"/>
<evidence type="ECO:0008006" key="4">
    <source>
        <dbReference type="Google" id="ProtNLM"/>
    </source>
</evidence>
<keyword evidence="1" id="KW-1133">Transmembrane helix</keyword>
<dbReference type="RefSeq" id="WP_062388052.1">
    <property type="nucleotide sequence ID" value="NZ_CP014750.1"/>
</dbReference>
<keyword evidence="1" id="KW-0812">Transmembrane</keyword>
<dbReference type="GeneID" id="27139587"/>
<evidence type="ECO:0000256" key="1">
    <source>
        <dbReference type="SAM" id="Phobius"/>
    </source>
</evidence>